<feature type="compositionally biased region" description="Polar residues" evidence="1">
    <location>
        <begin position="234"/>
        <end position="246"/>
    </location>
</feature>
<organism evidence="2 3">
    <name type="scientific">Phytophthora megakarya</name>
    <dbReference type="NCBI Taxonomy" id="4795"/>
    <lineage>
        <taxon>Eukaryota</taxon>
        <taxon>Sar</taxon>
        <taxon>Stramenopiles</taxon>
        <taxon>Oomycota</taxon>
        <taxon>Peronosporomycetes</taxon>
        <taxon>Peronosporales</taxon>
        <taxon>Peronosporaceae</taxon>
        <taxon>Phytophthora</taxon>
    </lineage>
</organism>
<keyword evidence="3" id="KW-1185">Reference proteome</keyword>
<evidence type="ECO:0000256" key="1">
    <source>
        <dbReference type="SAM" id="MobiDB-lite"/>
    </source>
</evidence>
<proteinExistence type="predicted"/>
<dbReference type="Proteomes" id="UP000198211">
    <property type="component" value="Unassembled WGS sequence"/>
</dbReference>
<dbReference type="OrthoDB" id="121465at2759"/>
<sequence length="263" mass="30197">SYPWAGQYLWYDPKADPDVYLAHWRWCMACRLAFLLETWGYYATVHRMESRGHRALFWWDGQPGRHQPHKNYKGSLIDDLGVLFKKKDADAFLQRFRDAMRSERLDRAGFPTLTALLEQTDAFNPDDDNKKKGPDLRLTDRVWLKLCSTARIRALRVEIEEQLEDGTYELSRVAVYKEEESQKEGCTPMMNGDGDYTALPPAHRIPAWDPVHGLDHVINLSDDLEEGEADQADDTTGVSTCSQGRPSSFIRPTRTKASKSKSK</sequence>
<gene>
    <name evidence="2" type="ORF">PHMEG_00018056</name>
</gene>
<feature type="non-terminal residue" evidence="2">
    <location>
        <position position="1"/>
    </location>
</feature>
<evidence type="ECO:0000313" key="3">
    <source>
        <dbReference type="Proteomes" id="UP000198211"/>
    </source>
</evidence>
<accession>A0A225VWI4</accession>
<dbReference type="AlphaFoldDB" id="A0A225VWI4"/>
<name>A0A225VWI4_9STRA</name>
<feature type="compositionally biased region" description="Basic residues" evidence="1">
    <location>
        <begin position="253"/>
        <end position="263"/>
    </location>
</feature>
<dbReference type="EMBL" id="NBNE01002849">
    <property type="protein sequence ID" value="OWZ09268.1"/>
    <property type="molecule type" value="Genomic_DNA"/>
</dbReference>
<protein>
    <submittedName>
        <fullName evidence="2">Uncharacterized protein</fullName>
    </submittedName>
</protein>
<reference evidence="3" key="1">
    <citation type="submission" date="2017-03" db="EMBL/GenBank/DDBJ databases">
        <title>Phytopthora megakarya and P. palmivora, two closely related causual agents of cacao black pod achieved similar genome size and gene model numbers by different mechanisms.</title>
        <authorList>
            <person name="Ali S."/>
            <person name="Shao J."/>
            <person name="Larry D.J."/>
            <person name="Kronmiller B."/>
            <person name="Shen D."/>
            <person name="Strem M.D."/>
            <person name="Melnick R.L."/>
            <person name="Guiltinan M.J."/>
            <person name="Tyler B.M."/>
            <person name="Meinhardt L.W."/>
            <person name="Bailey B.A."/>
        </authorList>
    </citation>
    <scope>NUCLEOTIDE SEQUENCE [LARGE SCALE GENOMIC DNA]</scope>
    <source>
        <strain evidence="3">zdho120</strain>
    </source>
</reference>
<evidence type="ECO:0000313" key="2">
    <source>
        <dbReference type="EMBL" id="OWZ09268.1"/>
    </source>
</evidence>
<feature type="region of interest" description="Disordered" evidence="1">
    <location>
        <begin position="225"/>
        <end position="263"/>
    </location>
</feature>
<comment type="caution">
    <text evidence="2">The sequence shown here is derived from an EMBL/GenBank/DDBJ whole genome shotgun (WGS) entry which is preliminary data.</text>
</comment>